<accession>A0A9N9LPF9</accession>
<dbReference type="Proteomes" id="UP000701801">
    <property type="component" value="Unassembled WGS sequence"/>
</dbReference>
<dbReference type="OrthoDB" id="5389823at2759"/>
<reference evidence="1" key="1">
    <citation type="submission" date="2021-07" db="EMBL/GenBank/DDBJ databases">
        <authorList>
            <person name="Durling M."/>
        </authorList>
    </citation>
    <scope>NUCLEOTIDE SEQUENCE</scope>
</reference>
<name>A0A9N9LPF9_9HELO</name>
<dbReference type="EMBL" id="CAJVRM010000289">
    <property type="protein sequence ID" value="CAG8978965.1"/>
    <property type="molecule type" value="Genomic_DNA"/>
</dbReference>
<evidence type="ECO:0000313" key="2">
    <source>
        <dbReference type="Proteomes" id="UP000701801"/>
    </source>
</evidence>
<organism evidence="1 2">
    <name type="scientific">Hymenoscyphus albidus</name>
    <dbReference type="NCBI Taxonomy" id="595503"/>
    <lineage>
        <taxon>Eukaryota</taxon>
        <taxon>Fungi</taxon>
        <taxon>Dikarya</taxon>
        <taxon>Ascomycota</taxon>
        <taxon>Pezizomycotina</taxon>
        <taxon>Leotiomycetes</taxon>
        <taxon>Helotiales</taxon>
        <taxon>Helotiaceae</taxon>
        <taxon>Hymenoscyphus</taxon>
    </lineage>
</organism>
<keyword evidence="2" id="KW-1185">Reference proteome</keyword>
<evidence type="ECO:0000313" key="1">
    <source>
        <dbReference type="EMBL" id="CAG8978965.1"/>
    </source>
</evidence>
<proteinExistence type="predicted"/>
<comment type="caution">
    <text evidence="1">The sequence shown here is derived from an EMBL/GenBank/DDBJ whole genome shotgun (WGS) entry which is preliminary data.</text>
</comment>
<dbReference type="AlphaFoldDB" id="A0A9N9LPF9"/>
<sequence length="279" mass="30963">MPLGAPFRTTSDLSLETMVRSIDSEAVLRDVFCRIMGGDYFSRDPEVRRSGLVSARDVGVEYTVEEAVRLDDIRRINLTVQIANSGVTPRMPYAEIHPKLSVEDGRYPRDFDYPRRIEEFLVMESQTLDRILTTYSLPLTHTPHSPPRTPFLSAGLHRLEAAREAKLIALFQYLGVNLSDSYASDLYPSRSTDLYRASDSTTSRRITDEDLIGAAGLVHTGVLVGTGGINGVTGRSLVLGTLEGVGGRHRDREREREERDRLGFCGTYLAGRRGLGSGI</sequence>
<gene>
    <name evidence="1" type="ORF">HYALB_00012418</name>
</gene>
<protein>
    <submittedName>
        <fullName evidence="1">Uncharacterized protein</fullName>
    </submittedName>
</protein>